<name>A0A6A1VLL2_9ROSI</name>
<gene>
    <name evidence="1" type="ORF">CJ030_MR5G016241</name>
</gene>
<proteinExistence type="predicted"/>
<evidence type="ECO:0000313" key="1">
    <source>
        <dbReference type="EMBL" id="KAB1213654.1"/>
    </source>
</evidence>
<dbReference type="EMBL" id="RXIC02000023">
    <property type="protein sequence ID" value="KAB1213654.1"/>
    <property type="molecule type" value="Genomic_DNA"/>
</dbReference>
<keyword evidence="2" id="KW-1185">Reference proteome</keyword>
<dbReference type="AlphaFoldDB" id="A0A6A1VLL2"/>
<protein>
    <submittedName>
        <fullName evidence="1">Uncharacterized protein</fullName>
    </submittedName>
</protein>
<sequence>MFNATLKVLDNIIIDGSTYSQRGDADATYKENLSSATDPQSMKLASMLVCIFVVIGLT</sequence>
<dbReference type="OrthoDB" id="118159at2759"/>
<reference evidence="1 2" key="1">
    <citation type="journal article" date="2019" name="Plant Biotechnol. J.">
        <title>The red bayberry genome and genetic basis of sex determination.</title>
        <authorList>
            <person name="Jia H.M."/>
            <person name="Jia H.J."/>
            <person name="Cai Q.L."/>
            <person name="Wang Y."/>
            <person name="Zhao H.B."/>
            <person name="Yang W.F."/>
            <person name="Wang G.Y."/>
            <person name="Li Y.H."/>
            <person name="Zhan D.L."/>
            <person name="Shen Y.T."/>
            <person name="Niu Q.F."/>
            <person name="Chang L."/>
            <person name="Qiu J."/>
            <person name="Zhao L."/>
            <person name="Xie H.B."/>
            <person name="Fu W.Y."/>
            <person name="Jin J."/>
            <person name="Li X.W."/>
            <person name="Jiao Y."/>
            <person name="Zhou C.C."/>
            <person name="Tu T."/>
            <person name="Chai C.Y."/>
            <person name="Gao J.L."/>
            <person name="Fan L.J."/>
            <person name="van de Weg E."/>
            <person name="Wang J.Y."/>
            <person name="Gao Z.S."/>
        </authorList>
    </citation>
    <scope>NUCLEOTIDE SEQUENCE [LARGE SCALE GENOMIC DNA]</scope>
    <source>
        <tissue evidence="1">Leaves</tissue>
    </source>
</reference>
<accession>A0A6A1VLL2</accession>
<evidence type="ECO:0000313" key="2">
    <source>
        <dbReference type="Proteomes" id="UP000516437"/>
    </source>
</evidence>
<comment type="caution">
    <text evidence="1">The sequence shown here is derived from an EMBL/GenBank/DDBJ whole genome shotgun (WGS) entry which is preliminary data.</text>
</comment>
<organism evidence="1 2">
    <name type="scientific">Morella rubra</name>
    <name type="common">Chinese bayberry</name>
    <dbReference type="NCBI Taxonomy" id="262757"/>
    <lineage>
        <taxon>Eukaryota</taxon>
        <taxon>Viridiplantae</taxon>
        <taxon>Streptophyta</taxon>
        <taxon>Embryophyta</taxon>
        <taxon>Tracheophyta</taxon>
        <taxon>Spermatophyta</taxon>
        <taxon>Magnoliopsida</taxon>
        <taxon>eudicotyledons</taxon>
        <taxon>Gunneridae</taxon>
        <taxon>Pentapetalae</taxon>
        <taxon>rosids</taxon>
        <taxon>fabids</taxon>
        <taxon>Fagales</taxon>
        <taxon>Myricaceae</taxon>
        <taxon>Morella</taxon>
    </lineage>
</organism>
<dbReference type="Proteomes" id="UP000516437">
    <property type="component" value="Chromosome 5"/>
</dbReference>